<keyword evidence="1" id="KW-0472">Membrane</keyword>
<name>A0A8S5Q017_9CAUD</name>
<feature type="transmembrane region" description="Helical" evidence="1">
    <location>
        <begin position="6"/>
        <end position="28"/>
    </location>
</feature>
<evidence type="ECO:0000256" key="1">
    <source>
        <dbReference type="SAM" id="Phobius"/>
    </source>
</evidence>
<protein>
    <submittedName>
        <fullName evidence="2">Uncharacterized protein</fullName>
    </submittedName>
</protein>
<sequence length="32" mass="3467">MHIAPAVIGMGLSIFHGVLLSFAVCILIQDWN</sequence>
<keyword evidence="1" id="KW-1133">Transmembrane helix</keyword>
<accession>A0A8S5Q017</accession>
<reference evidence="2" key="1">
    <citation type="journal article" date="2021" name="Proc. Natl. Acad. Sci. U.S.A.">
        <title>A Catalog of Tens of Thousands of Viruses from Human Metagenomes Reveals Hidden Associations with Chronic Diseases.</title>
        <authorList>
            <person name="Tisza M.J."/>
            <person name="Buck C.B."/>
        </authorList>
    </citation>
    <scope>NUCLEOTIDE SEQUENCE</scope>
    <source>
        <strain evidence="2">CtD3x5</strain>
    </source>
</reference>
<evidence type="ECO:0000313" key="2">
    <source>
        <dbReference type="EMBL" id="DAE11868.1"/>
    </source>
</evidence>
<proteinExistence type="predicted"/>
<organism evidence="2">
    <name type="scientific">Siphoviridae sp. ctD3x5</name>
    <dbReference type="NCBI Taxonomy" id="2825384"/>
    <lineage>
        <taxon>Viruses</taxon>
        <taxon>Duplodnaviria</taxon>
        <taxon>Heunggongvirae</taxon>
        <taxon>Uroviricota</taxon>
        <taxon>Caudoviricetes</taxon>
    </lineage>
</organism>
<keyword evidence="1" id="KW-0812">Transmembrane</keyword>
<dbReference type="EMBL" id="BK015538">
    <property type="protein sequence ID" value="DAE11868.1"/>
    <property type="molecule type" value="Genomic_DNA"/>
</dbReference>